<dbReference type="GO" id="GO:0016616">
    <property type="term" value="F:oxidoreductase activity, acting on the CH-OH group of donors, NAD or NADP as acceptor"/>
    <property type="evidence" value="ECO:0007669"/>
    <property type="project" value="TreeGrafter"/>
</dbReference>
<dbReference type="Gene3D" id="3.40.50.720">
    <property type="entry name" value="NAD(P)-binding Rossmann-like Domain"/>
    <property type="match status" value="1"/>
</dbReference>
<dbReference type="InterPro" id="IPR036291">
    <property type="entry name" value="NAD(P)-bd_dom_sf"/>
</dbReference>
<feature type="domain" description="NAD-dependent epimerase/dehydratase" evidence="3">
    <location>
        <begin position="6"/>
        <end position="249"/>
    </location>
</feature>
<evidence type="ECO:0000313" key="4">
    <source>
        <dbReference type="EMBL" id="THZ82401.1"/>
    </source>
</evidence>
<evidence type="ECO:0000256" key="1">
    <source>
        <dbReference type="ARBA" id="ARBA00023002"/>
    </source>
</evidence>
<protein>
    <submittedName>
        <fullName evidence="4">NAD dependent epimerase/dehydratase family protein</fullName>
    </submittedName>
</protein>
<gene>
    <name evidence="4" type="ORF">D6C84_05795</name>
</gene>
<evidence type="ECO:0000313" key="5">
    <source>
        <dbReference type="Proteomes" id="UP000310039"/>
    </source>
</evidence>
<dbReference type="InterPro" id="IPR050425">
    <property type="entry name" value="NAD(P)_dehydrat-like"/>
</dbReference>
<organism evidence="4 5">
    <name type="scientific">Aureobasidium pullulans</name>
    <name type="common">Black yeast</name>
    <name type="synonym">Pullularia pullulans</name>
    <dbReference type="NCBI Taxonomy" id="5580"/>
    <lineage>
        <taxon>Eukaryota</taxon>
        <taxon>Fungi</taxon>
        <taxon>Dikarya</taxon>
        <taxon>Ascomycota</taxon>
        <taxon>Pezizomycotina</taxon>
        <taxon>Dothideomycetes</taxon>
        <taxon>Dothideomycetidae</taxon>
        <taxon>Dothideales</taxon>
        <taxon>Saccotheciaceae</taxon>
        <taxon>Aureobasidium</taxon>
    </lineage>
</organism>
<dbReference type="EMBL" id="QZBT01000078">
    <property type="protein sequence ID" value="THZ82401.1"/>
    <property type="molecule type" value="Genomic_DNA"/>
</dbReference>
<name>A0A4S9XTX1_AURPU</name>
<dbReference type="InterPro" id="IPR001509">
    <property type="entry name" value="Epimerase_deHydtase"/>
</dbReference>
<proteinExistence type="inferred from homology"/>
<accession>A0A4S9XTX1</accession>
<dbReference type="PANTHER" id="PTHR10366">
    <property type="entry name" value="NAD DEPENDENT EPIMERASE/DEHYDRATASE"/>
    <property type="match status" value="1"/>
</dbReference>
<evidence type="ECO:0000256" key="2">
    <source>
        <dbReference type="ARBA" id="ARBA00023445"/>
    </source>
</evidence>
<comment type="similarity">
    <text evidence="2">Belongs to the NAD(P)-dependent epimerase/dehydratase family. Dihydroflavonol-4-reductase subfamily.</text>
</comment>
<dbReference type="Pfam" id="PF01370">
    <property type="entry name" value="Epimerase"/>
    <property type="match status" value="1"/>
</dbReference>
<dbReference type="AlphaFoldDB" id="A0A4S9XTX1"/>
<dbReference type="PANTHER" id="PTHR10366:SF812">
    <property type="entry name" value="VPS9 DOMAIN-CONTAINING PROTEIN"/>
    <property type="match status" value="1"/>
</dbReference>
<reference evidence="4 5" key="1">
    <citation type="submission" date="2018-10" db="EMBL/GenBank/DDBJ databases">
        <title>Fifty Aureobasidium pullulans genomes reveal a recombining polyextremotolerant generalist.</title>
        <authorList>
            <person name="Gostincar C."/>
            <person name="Turk M."/>
            <person name="Zajc J."/>
            <person name="Gunde-Cimerman N."/>
        </authorList>
    </citation>
    <scope>NUCLEOTIDE SEQUENCE [LARGE SCALE GENOMIC DNA]</scope>
    <source>
        <strain evidence="4 5">EXF-3403</strain>
    </source>
</reference>
<dbReference type="Proteomes" id="UP000310039">
    <property type="component" value="Unassembled WGS sequence"/>
</dbReference>
<keyword evidence="1" id="KW-0560">Oxidoreductase</keyword>
<dbReference type="SUPFAM" id="SSF51735">
    <property type="entry name" value="NAD(P)-binding Rossmann-fold domains"/>
    <property type="match status" value="1"/>
</dbReference>
<sequence>MSDSLVFITGATGFIGAQIVQHTLEAGYKVRSSVRRESQIQDLRRVFDSFADKVDYVVVPDYTIPSAFDAALKDVTHVIHVASPLVGGAEDLLTPAVKGTTSVLESALNVPTIKKVVITASVASLIPLGGSYDGVPVREDIETDKLRFDTSIVPTLEPFGQYQASKLAAHTATLDFVETKKPHFSVVTLHPVFVFGQNLLQTKADEIAGTNGMLFGSLYSEKPMFAPYRGVHVLDVAEAHVKALTLPEAPVSSFLLSAKDRSWEEALAFAKKEFPSAGFKAEAITGEAWNVDTTLAREKLGFETWREMEEQIRDTVTQQLKLRVLHYSLLRALRCLIAEGY</sequence>
<comment type="caution">
    <text evidence="4">The sequence shown here is derived from an EMBL/GenBank/DDBJ whole genome shotgun (WGS) entry which is preliminary data.</text>
</comment>
<evidence type="ECO:0000259" key="3">
    <source>
        <dbReference type="Pfam" id="PF01370"/>
    </source>
</evidence>